<feature type="compositionally biased region" description="Pro residues" evidence="1">
    <location>
        <begin position="59"/>
        <end position="82"/>
    </location>
</feature>
<protein>
    <submittedName>
        <fullName evidence="2">Uncharacterized protein</fullName>
    </submittedName>
</protein>
<dbReference type="AlphaFoldDB" id="A0A8K0SJ84"/>
<organism evidence="2 3">
    <name type="scientific">Stachybotrys elegans</name>
    <dbReference type="NCBI Taxonomy" id="80388"/>
    <lineage>
        <taxon>Eukaryota</taxon>
        <taxon>Fungi</taxon>
        <taxon>Dikarya</taxon>
        <taxon>Ascomycota</taxon>
        <taxon>Pezizomycotina</taxon>
        <taxon>Sordariomycetes</taxon>
        <taxon>Hypocreomycetidae</taxon>
        <taxon>Hypocreales</taxon>
        <taxon>Stachybotryaceae</taxon>
        <taxon>Stachybotrys</taxon>
    </lineage>
</organism>
<feature type="region of interest" description="Disordered" evidence="1">
    <location>
        <begin position="1"/>
        <end position="268"/>
    </location>
</feature>
<sequence length="329" mass="37367">MYSIKYPDGISEPDSDDNRPSRRPPQRQQPNPFAPNPLRRPTVHVDTPAFSPGSRQPGYRPPSPPNPFAPPPRYYGGSPPPYSMESQPAYDDVLPRPPARRSTYSGNDRAKSPPRPRGSRRSSRREDDAQSDLAPSIPRRPSRRSKEDSKSVASRSSRRRRDDEEPVSRPSSHRKKEDAREERHRREPRTVTVREPLTPPARTRPTSDDNPFAPISRRSTAPVTPRDEGSPSRLARRFSLSRRRPSPPPSPPRSSTRTRRSPISVSVFAGITVRRGDTTVSAGVQTHVDDVEYLASRLSSSRIRDDSEDSDRVGVEESRRHRHRRRIDR</sequence>
<feature type="compositionally biased region" description="Basic residues" evidence="1">
    <location>
        <begin position="112"/>
        <end position="123"/>
    </location>
</feature>
<evidence type="ECO:0000313" key="2">
    <source>
        <dbReference type="EMBL" id="KAH7309582.1"/>
    </source>
</evidence>
<feature type="compositionally biased region" description="Basic and acidic residues" evidence="1">
    <location>
        <begin position="175"/>
        <end position="189"/>
    </location>
</feature>
<proteinExistence type="predicted"/>
<feature type="compositionally biased region" description="Basic and acidic residues" evidence="1">
    <location>
        <begin position="302"/>
        <end position="319"/>
    </location>
</feature>
<accession>A0A8K0SJ84</accession>
<reference evidence="2" key="1">
    <citation type="journal article" date="2021" name="Nat. Commun.">
        <title>Genetic determinants of endophytism in the Arabidopsis root mycobiome.</title>
        <authorList>
            <person name="Mesny F."/>
            <person name="Miyauchi S."/>
            <person name="Thiergart T."/>
            <person name="Pickel B."/>
            <person name="Atanasova L."/>
            <person name="Karlsson M."/>
            <person name="Huettel B."/>
            <person name="Barry K.W."/>
            <person name="Haridas S."/>
            <person name="Chen C."/>
            <person name="Bauer D."/>
            <person name="Andreopoulos W."/>
            <person name="Pangilinan J."/>
            <person name="LaButti K."/>
            <person name="Riley R."/>
            <person name="Lipzen A."/>
            <person name="Clum A."/>
            <person name="Drula E."/>
            <person name="Henrissat B."/>
            <person name="Kohler A."/>
            <person name="Grigoriev I.V."/>
            <person name="Martin F.M."/>
            <person name="Hacquard S."/>
        </authorList>
    </citation>
    <scope>NUCLEOTIDE SEQUENCE</scope>
    <source>
        <strain evidence="2">MPI-CAGE-CH-0235</strain>
    </source>
</reference>
<dbReference type="EMBL" id="JAGPNK010000013">
    <property type="protein sequence ID" value="KAH7309582.1"/>
    <property type="molecule type" value="Genomic_DNA"/>
</dbReference>
<gene>
    <name evidence="2" type="ORF">B0I35DRAFT_482339</name>
</gene>
<name>A0A8K0SJ84_9HYPO</name>
<feature type="region of interest" description="Disordered" evidence="1">
    <location>
        <begin position="296"/>
        <end position="329"/>
    </location>
</feature>
<comment type="caution">
    <text evidence="2">The sequence shown here is derived from an EMBL/GenBank/DDBJ whole genome shotgun (WGS) entry which is preliminary data.</text>
</comment>
<keyword evidence="3" id="KW-1185">Reference proteome</keyword>
<evidence type="ECO:0000313" key="3">
    <source>
        <dbReference type="Proteomes" id="UP000813444"/>
    </source>
</evidence>
<feature type="compositionally biased region" description="Basic residues" evidence="1">
    <location>
        <begin position="234"/>
        <end position="245"/>
    </location>
</feature>
<evidence type="ECO:0000256" key="1">
    <source>
        <dbReference type="SAM" id="MobiDB-lite"/>
    </source>
</evidence>
<dbReference type="Proteomes" id="UP000813444">
    <property type="component" value="Unassembled WGS sequence"/>
</dbReference>
<feature type="compositionally biased region" description="Basic residues" evidence="1">
    <location>
        <begin position="320"/>
        <end position="329"/>
    </location>
</feature>